<dbReference type="EMBL" id="FWFL01000009">
    <property type="protein sequence ID" value="SLN58473.1"/>
    <property type="molecule type" value="Genomic_DNA"/>
</dbReference>
<dbReference type="AlphaFoldDB" id="A0A1Y5T8Q8"/>
<keyword evidence="3 4" id="KW-0479">Metal-binding</keyword>
<reference evidence="5 6" key="1">
    <citation type="submission" date="2017-03" db="EMBL/GenBank/DDBJ databases">
        <authorList>
            <person name="Afonso C.L."/>
            <person name="Miller P.J."/>
            <person name="Scott M.A."/>
            <person name="Spackman E."/>
            <person name="Goraichik I."/>
            <person name="Dimitrov K.M."/>
            <person name="Suarez D.L."/>
            <person name="Swayne D.E."/>
        </authorList>
    </citation>
    <scope>NUCLEOTIDE SEQUENCE [LARGE SCALE GENOMIC DNA]</scope>
    <source>
        <strain evidence="5 6">CECT 8287</strain>
    </source>
</reference>
<keyword evidence="3 4" id="KW-0408">Iron</keyword>
<dbReference type="Pfam" id="PF00067">
    <property type="entry name" value="p450"/>
    <property type="match status" value="1"/>
</dbReference>
<dbReference type="PROSITE" id="PS00086">
    <property type="entry name" value="CYTOCHROME_P450"/>
    <property type="match status" value="1"/>
</dbReference>
<evidence type="ECO:0000256" key="2">
    <source>
        <dbReference type="ARBA" id="ARBA00010617"/>
    </source>
</evidence>
<dbReference type="GO" id="GO:0004497">
    <property type="term" value="F:monooxygenase activity"/>
    <property type="evidence" value="ECO:0007669"/>
    <property type="project" value="UniProtKB-KW"/>
</dbReference>
<protein>
    <submittedName>
        <fullName evidence="5">Putative bifunctional P-450/NADPH-P450 reductase 2</fullName>
    </submittedName>
</protein>
<dbReference type="GO" id="GO:0005506">
    <property type="term" value="F:iron ion binding"/>
    <property type="evidence" value="ECO:0007669"/>
    <property type="project" value="InterPro"/>
</dbReference>
<dbReference type="PANTHER" id="PTHR24305">
    <property type="entry name" value="CYTOCHROME P450"/>
    <property type="match status" value="1"/>
</dbReference>
<comment type="similarity">
    <text evidence="2 4">Belongs to the cytochrome P450 family.</text>
</comment>
<dbReference type="InterPro" id="IPR036396">
    <property type="entry name" value="Cyt_P450_sf"/>
</dbReference>
<dbReference type="InterPro" id="IPR002401">
    <property type="entry name" value="Cyt_P450_E_grp-I"/>
</dbReference>
<dbReference type="PRINTS" id="PR00385">
    <property type="entry name" value="P450"/>
</dbReference>
<dbReference type="InterPro" id="IPR001128">
    <property type="entry name" value="Cyt_P450"/>
</dbReference>
<dbReference type="SUPFAM" id="SSF48264">
    <property type="entry name" value="Cytochrome P450"/>
    <property type="match status" value="1"/>
</dbReference>
<evidence type="ECO:0000256" key="3">
    <source>
        <dbReference type="PIRSR" id="PIRSR602401-1"/>
    </source>
</evidence>
<dbReference type="GO" id="GO:0020037">
    <property type="term" value="F:heme binding"/>
    <property type="evidence" value="ECO:0007669"/>
    <property type="project" value="InterPro"/>
</dbReference>
<dbReference type="PRINTS" id="PR00463">
    <property type="entry name" value="EP450I"/>
</dbReference>
<comment type="cofactor">
    <cofactor evidence="1 3">
        <name>heme</name>
        <dbReference type="ChEBI" id="CHEBI:30413"/>
    </cofactor>
</comment>
<organism evidence="5 6">
    <name type="scientific">Roseovarius litorisediminis</name>
    <dbReference type="NCBI Taxonomy" id="1312363"/>
    <lineage>
        <taxon>Bacteria</taxon>
        <taxon>Pseudomonadati</taxon>
        <taxon>Pseudomonadota</taxon>
        <taxon>Alphaproteobacteria</taxon>
        <taxon>Rhodobacterales</taxon>
        <taxon>Roseobacteraceae</taxon>
        <taxon>Roseovarius</taxon>
    </lineage>
</organism>
<keyword evidence="4" id="KW-0503">Monooxygenase</keyword>
<gene>
    <name evidence="5" type="primary">cypE</name>
    <name evidence="5" type="ORF">PEL8287_03129</name>
</gene>
<dbReference type="Gene3D" id="1.10.630.10">
    <property type="entry name" value="Cytochrome P450"/>
    <property type="match status" value="1"/>
</dbReference>
<dbReference type="Proteomes" id="UP000193827">
    <property type="component" value="Unassembled WGS sequence"/>
</dbReference>
<dbReference type="PANTHER" id="PTHR24305:SF166">
    <property type="entry name" value="CYTOCHROME P450 12A4, MITOCHONDRIAL-RELATED"/>
    <property type="match status" value="1"/>
</dbReference>
<sequence>MICPRACQPLYQRHANERPLMTSADIPVRVPLVTQPMGIWASLQAARHNVLSIIPDIATKQPMVSGRTGKRWHMVMDPDAIRHILLENLDDYPKSLVTKNLLRPAIGESLFIAEGAHWRWQRRVAAPVFSHRNVMNLAPIMTAAAERSCERIAAAGPRAVDMAADMVRTTFDVIADVTFSGDGMFDSDAVHRGIDAYIAEAGRISLFDIMGFPDWVPRPGRILAGGAVKEMKRVADEAVEARRNRGHAGVPDLLDLLLEGEDPETKRRMNTAELRDNLLTFIVAGHETTALTLAWSLYLCAFDQEVQGRAHAEAQTVLQGRAATGADVAKLPFIRMIADEALRLYPPAGMISRTAMANDTLCGREIRKGDTVIVPIYALHRNVQLWDDPDAFRPDRFADRKAVPRYAYLPFGDGPRICIGASFALQEAVIILATLFSRFRFTPVQGRDPDPVMIITLRPQGGVWLEAEPLGGP</sequence>
<keyword evidence="6" id="KW-1185">Reference proteome</keyword>
<evidence type="ECO:0000313" key="6">
    <source>
        <dbReference type="Proteomes" id="UP000193827"/>
    </source>
</evidence>
<feature type="binding site" description="axial binding residue" evidence="3">
    <location>
        <position position="418"/>
    </location>
    <ligand>
        <name>heme</name>
        <dbReference type="ChEBI" id="CHEBI:30413"/>
    </ligand>
    <ligandPart>
        <name>Fe</name>
        <dbReference type="ChEBI" id="CHEBI:18248"/>
    </ligandPart>
</feature>
<proteinExistence type="inferred from homology"/>
<evidence type="ECO:0000313" key="5">
    <source>
        <dbReference type="EMBL" id="SLN58473.1"/>
    </source>
</evidence>
<dbReference type="InterPro" id="IPR017972">
    <property type="entry name" value="Cyt_P450_CS"/>
</dbReference>
<dbReference type="InterPro" id="IPR050121">
    <property type="entry name" value="Cytochrome_P450_monoxygenase"/>
</dbReference>
<name>A0A1Y5T8Q8_9RHOB</name>
<keyword evidence="3 4" id="KW-0349">Heme</keyword>
<keyword evidence="4" id="KW-0560">Oxidoreductase</keyword>
<evidence type="ECO:0000256" key="4">
    <source>
        <dbReference type="RuleBase" id="RU000461"/>
    </source>
</evidence>
<accession>A0A1Y5T8Q8</accession>
<dbReference type="GO" id="GO:0016705">
    <property type="term" value="F:oxidoreductase activity, acting on paired donors, with incorporation or reduction of molecular oxygen"/>
    <property type="evidence" value="ECO:0007669"/>
    <property type="project" value="InterPro"/>
</dbReference>
<evidence type="ECO:0000256" key="1">
    <source>
        <dbReference type="ARBA" id="ARBA00001971"/>
    </source>
</evidence>